<gene>
    <name evidence="1" type="ORF">FEF65_09755</name>
</gene>
<dbReference type="Proteomes" id="UP000306585">
    <property type="component" value="Unassembled WGS sequence"/>
</dbReference>
<dbReference type="RefSeq" id="WP_138239630.1">
    <property type="nucleotide sequence ID" value="NZ_VBRY01000009.1"/>
</dbReference>
<dbReference type="Pfam" id="PF20603">
    <property type="entry name" value="Bact_hydrolase"/>
    <property type="match status" value="1"/>
</dbReference>
<organism evidence="1 2">
    <name type="scientific">Mariprofundus erugo</name>
    <dbReference type="NCBI Taxonomy" id="2528639"/>
    <lineage>
        <taxon>Bacteria</taxon>
        <taxon>Pseudomonadati</taxon>
        <taxon>Pseudomonadota</taxon>
        <taxon>Candidatius Mariprofundia</taxon>
        <taxon>Mariprofundales</taxon>
        <taxon>Mariprofundaceae</taxon>
        <taxon>Mariprofundus</taxon>
    </lineage>
</organism>
<keyword evidence="2" id="KW-1185">Reference proteome</keyword>
<name>A0A5R9GNC2_9PROT</name>
<sequence length="173" mass="20133">MRLECGCPSEFPKWNNQDIDLGATLVHEQSAPMFFHMPIGFEACLDRQHHDIEKLELNEQWPGFVLTQSAMFKGRILALLSEDNSPARKTYRLKNPFMVRTRLFKGNISEIKTAIREMQSALFDEGKMPKDLFLSYLTCPRCQEHRGGTQIMLLRHWVNSPKLAQRLAKQRKD</sequence>
<proteinExistence type="predicted"/>
<comment type="caution">
    <text evidence="1">The sequence shown here is derived from an EMBL/GenBank/DDBJ whole genome shotgun (WGS) entry which is preliminary data.</text>
</comment>
<dbReference type="AlphaFoldDB" id="A0A5R9GNC2"/>
<reference evidence="1 2" key="1">
    <citation type="journal article" date="2019" name="Appl. Environ. Microbiol.">
        <title>Environmental Evidence and Genomic Insight of Iron-oxidizing Bacteria Preference Towards More Corrosion Resistant Stainless Steel at Higher Salinities.</title>
        <authorList>
            <person name="Garrison C.E."/>
            <person name="Price K.A."/>
            <person name="Field E.K."/>
        </authorList>
    </citation>
    <scope>NUCLEOTIDE SEQUENCE [LARGE SCALE GENOMIC DNA]</scope>
    <source>
        <strain evidence="1 2">P3</strain>
    </source>
</reference>
<dbReference type="InterPro" id="IPR046766">
    <property type="entry name" value="Bact_hydrolase"/>
</dbReference>
<dbReference type="OrthoDB" id="1092674at2"/>
<protein>
    <submittedName>
        <fullName evidence="1">Uncharacterized protein</fullName>
    </submittedName>
</protein>
<dbReference type="EMBL" id="VBRY01000009">
    <property type="protein sequence ID" value="TLS66449.1"/>
    <property type="molecule type" value="Genomic_DNA"/>
</dbReference>
<evidence type="ECO:0000313" key="2">
    <source>
        <dbReference type="Proteomes" id="UP000306585"/>
    </source>
</evidence>
<evidence type="ECO:0000313" key="1">
    <source>
        <dbReference type="EMBL" id="TLS66449.1"/>
    </source>
</evidence>
<accession>A0A5R9GNC2</accession>